<dbReference type="Proteomes" id="UP000270649">
    <property type="component" value="Unassembled WGS sequence"/>
</dbReference>
<dbReference type="AlphaFoldDB" id="A0A3M0H6Q6"/>
<dbReference type="GO" id="GO:0009253">
    <property type="term" value="P:peptidoglycan catabolic process"/>
    <property type="evidence" value="ECO:0007669"/>
    <property type="project" value="InterPro"/>
</dbReference>
<dbReference type="CDD" id="cd00599">
    <property type="entry name" value="GH25_muramidase"/>
    <property type="match status" value="1"/>
</dbReference>
<dbReference type="OrthoDB" id="287365at2"/>
<keyword evidence="2 6" id="KW-0378">Hydrolase</keyword>
<dbReference type="InterPro" id="IPR018077">
    <property type="entry name" value="Glyco_hydro_fam25_subgr"/>
</dbReference>
<dbReference type="InterPro" id="IPR002053">
    <property type="entry name" value="Glyco_hydro_25"/>
</dbReference>
<dbReference type="PANTHER" id="PTHR34135">
    <property type="entry name" value="LYSOZYME"/>
    <property type="match status" value="1"/>
</dbReference>
<keyword evidence="8" id="KW-1185">Reference proteome</keyword>
<comment type="caution">
    <text evidence="6">The sequence shown here is derived from an EMBL/GenBank/DDBJ whole genome shotgun (WGS) entry which is preliminary data.</text>
</comment>
<dbReference type="GO" id="GO:0016998">
    <property type="term" value="P:cell wall macromolecule catabolic process"/>
    <property type="evidence" value="ECO:0007669"/>
    <property type="project" value="InterPro"/>
</dbReference>
<evidence type="ECO:0000313" key="5">
    <source>
        <dbReference type="EMBL" id="MBM0244067.1"/>
    </source>
</evidence>
<dbReference type="InterPro" id="IPR017853">
    <property type="entry name" value="GH"/>
</dbReference>
<gene>
    <name evidence="6" type="ORF">D9543_07820</name>
    <name evidence="5" type="ORF">GWO63_007265</name>
</gene>
<feature type="chain" id="PRO_5018267861" evidence="4">
    <location>
        <begin position="36"/>
        <end position="394"/>
    </location>
</feature>
<name>A0A3M0H6Q6_9CORY</name>
<dbReference type="Proteomes" id="UP001518680">
    <property type="component" value="Unassembled WGS sequence"/>
</dbReference>
<dbReference type="GO" id="GO:0016052">
    <property type="term" value="P:carbohydrate catabolic process"/>
    <property type="evidence" value="ECO:0007669"/>
    <property type="project" value="TreeGrafter"/>
</dbReference>
<dbReference type="SUPFAM" id="SSF51445">
    <property type="entry name" value="(Trans)glycosidases"/>
    <property type="match status" value="1"/>
</dbReference>
<keyword evidence="3" id="KW-0326">Glycosidase</keyword>
<evidence type="ECO:0000256" key="1">
    <source>
        <dbReference type="ARBA" id="ARBA00010646"/>
    </source>
</evidence>
<dbReference type="GO" id="GO:0003796">
    <property type="term" value="F:lysozyme activity"/>
    <property type="evidence" value="ECO:0007669"/>
    <property type="project" value="InterPro"/>
</dbReference>
<sequence>MVGRLSRMTTMRALRKSIIAVIAAVAVTVSGTAAAQAALGASAPQGIDIAAHQHPGGMPIDWNKVKSDGQSFVFVKATEGTDWVNPHYVKDIQAANVHGLKTGAYHYARPAGDAKTQAANFATQIALAPNQTLPPVLDIEVSEGKSPSQLEDWIEEFTSEIKHLTNRTPMIYTYKYFWMGEMNNSQKFSNMPLWLAAYQDEAPDPVGGWKNLSFWQRSGSGRVAGIPTDVDLNLFNGSKQQLDSFSSGNYVDVGGALDSLVVNDGVNLSSDSTPLIGAIFALVAGLIAMPQLADAAQDAGLDAEAAAGLTSFIKALEDEGALPLKQLGKMAVGDFTVGDLALLLENAGHVKGINRGEVSGSQVEEAKDAAKKAGTGVPDFDAKQVADLLNRVMQ</sequence>
<evidence type="ECO:0000256" key="2">
    <source>
        <dbReference type="ARBA" id="ARBA00022801"/>
    </source>
</evidence>
<keyword evidence="4" id="KW-0732">Signal</keyword>
<dbReference type="PROSITE" id="PS51904">
    <property type="entry name" value="GLYCOSYL_HYDROL_F25_2"/>
    <property type="match status" value="1"/>
</dbReference>
<evidence type="ECO:0000313" key="8">
    <source>
        <dbReference type="Proteomes" id="UP001518680"/>
    </source>
</evidence>
<dbReference type="PANTHER" id="PTHR34135:SF2">
    <property type="entry name" value="LYSOZYME"/>
    <property type="match status" value="1"/>
</dbReference>
<accession>A0A3M0H6Q6</accession>
<reference evidence="6 7" key="1">
    <citation type="submission" date="2018-10" db="EMBL/GenBank/DDBJ databases">
        <title>Corynebacterium macginleyi genome sequencing and assembly of the type strain and two clinical samples.</title>
        <authorList>
            <person name="Bernier A.-M."/>
            <person name="Bernard K."/>
        </authorList>
    </citation>
    <scope>NUCLEOTIDE SEQUENCE [LARGE SCALE GENOMIC DNA]</scope>
    <source>
        <strain evidence="6 7">NML 120205</strain>
    </source>
</reference>
<evidence type="ECO:0000256" key="3">
    <source>
        <dbReference type="ARBA" id="ARBA00023295"/>
    </source>
</evidence>
<dbReference type="EMBL" id="REGC01000009">
    <property type="protein sequence ID" value="RMB59301.1"/>
    <property type="molecule type" value="Genomic_DNA"/>
</dbReference>
<evidence type="ECO:0000313" key="6">
    <source>
        <dbReference type="EMBL" id="RMB59301.1"/>
    </source>
</evidence>
<evidence type="ECO:0000256" key="4">
    <source>
        <dbReference type="SAM" id="SignalP"/>
    </source>
</evidence>
<dbReference type="Gene3D" id="3.20.20.80">
    <property type="entry name" value="Glycosidases"/>
    <property type="match status" value="1"/>
</dbReference>
<evidence type="ECO:0000313" key="7">
    <source>
        <dbReference type="Proteomes" id="UP000270649"/>
    </source>
</evidence>
<proteinExistence type="inferred from homology"/>
<dbReference type="SMART" id="SM00641">
    <property type="entry name" value="Glyco_25"/>
    <property type="match status" value="1"/>
</dbReference>
<comment type="similarity">
    <text evidence="1">Belongs to the glycosyl hydrolase 25 family.</text>
</comment>
<reference evidence="5 8" key="2">
    <citation type="submission" date="2021-01" db="EMBL/GenBank/DDBJ databases">
        <title>Complete genome sequences of Corynebacterium macginleyi strains isolated from infectious keratitis.</title>
        <authorList>
            <person name="Sagerfors S."/>
            <person name="Poehlein A."/>
            <person name="Soderquist B."/>
            <person name="Bruggemann H."/>
        </authorList>
    </citation>
    <scope>NUCLEOTIDE SEQUENCE [LARGE SCALE GENOMIC DNA]</scope>
    <source>
        <strain evidence="5 8">12T220</strain>
    </source>
</reference>
<protein>
    <submittedName>
        <fullName evidence="5 6">Hydrolase</fullName>
    </submittedName>
</protein>
<dbReference type="Pfam" id="PF01183">
    <property type="entry name" value="Glyco_hydro_25"/>
    <property type="match status" value="1"/>
</dbReference>
<dbReference type="EMBL" id="JAACBX020000002">
    <property type="protein sequence ID" value="MBM0244067.1"/>
    <property type="molecule type" value="Genomic_DNA"/>
</dbReference>
<organism evidence="6 7">
    <name type="scientific">Corynebacterium macginleyi</name>
    <dbReference type="NCBI Taxonomy" id="38290"/>
    <lineage>
        <taxon>Bacteria</taxon>
        <taxon>Bacillati</taxon>
        <taxon>Actinomycetota</taxon>
        <taxon>Actinomycetes</taxon>
        <taxon>Mycobacteriales</taxon>
        <taxon>Corynebacteriaceae</taxon>
        <taxon>Corynebacterium</taxon>
    </lineage>
</organism>
<feature type="signal peptide" evidence="4">
    <location>
        <begin position="1"/>
        <end position="35"/>
    </location>
</feature>